<feature type="domain" description="ATPase AAA-type core" evidence="1">
    <location>
        <begin position="41"/>
        <end position="143"/>
    </location>
</feature>
<dbReference type="RefSeq" id="WP_212528838.1">
    <property type="nucleotide sequence ID" value="NZ_JAGSOG010000055.1"/>
</dbReference>
<dbReference type="PANTHER" id="PTHR40396">
    <property type="entry name" value="ATPASE-LIKE PROTEIN"/>
    <property type="match status" value="1"/>
</dbReference>
<sequence length="416" mass="45971">MLLSFRVVNHRSLRDLQHLNLAPIYEADRPVGTNWPAVPVVAVYGANASGKSNLIDALTYLRDMVLGSDRMAEPGLGVARIPFRLDPQFTHAPSSYEVHAMIDGTHYSYGFAVDDDGVVEEWLYRYPKKRRQVVFAREGRSFRYGTTAGADLREAEGITAPNALFMSVAARAGKSELLPFYQWLRGIQLPTAPTPSHVSTRLFRRLLGSWLTLAAQDETLHRAVLGLLRAADLGIEDFGTAQDGDATAKESPRIWFRMCGAKEDASTLSLADQSSGTRLYLERMFEVLDVLGSGSVTVVDELESNLHPNLAGHIVRMFQDPTTNPHGAQLIFTSHDTSLLGSNAETLKRDQIWFAVKDCASGASRIFPLTDFKPRDTENTERRYRGGSYRAVPFVDEEAMFAAVAESARRTGSADA</sequence>
<name>A0A941EMB2_9ACTN</name>
<dbReference type="EMBL" id="JAGSOG010000055">
    <property type="protein sequence ID" value="MBR7834317.1"/>
    <property type="molecule type" value="Genomic_DNA"/>
</dbReference>
<reference evidence="2" key="1">
    <citation type="submission" date="2021-04" db="EMBL/GenBank/DDBJ databases">
        <title>Genome based classification of Actinospica acidithermotolerans sp. nov., an actinobacterium isolated from an Indonesian hot spring.</title>
        <authorList>
            <person name="Kusuma A.B."/>
            <person name="Putra K.E."/>
            <person name="Nafisah S."/>
            <person name="Loh J."/>
            <person name="Nouioui I."/>
            <person name="Goodfellow M."/>
        </authorList>
    </citation>
    <scope>NUCLEOTIDE SEQUENCE</scope>
    <source>
        <strain evidence="2">CSCA 57</strain>
    </source>
</reference>
<comment type="caution">
    <text evidence="2">The sequence shown here is derived from an EMBL/GenBank/DDBJ whole genome shotgun (WGS) entry which is preliminary data.</text>
</comment>
<proteinExistence type="predicted"/>
<accession>A0A941EMB2</accession>
<dbReference type="GO" id="GO:0016887">
    <property type="term" value="F:ATP hydrolysis activity"/>
    <property type="evidence" value="ECO:0007669"/>
    <property type="project" value="InterPro"/>
</dbReference>
<organism evidence="2 3">
    <name type="scientific">Actinospica durhamensis</name>
    <dbReference type="NCBI Taxonomy" id="1508375"/>
    <lineage>
        <taxon>Bacteria</taxon>
        <taxon>Bacillati</taxon>
        <taxon>Actinomycetota</taxon>
        <taxon>Actinomycetes</taxon>
        <taxon>Catenulisporales</taxon>
        <taxon>Actinospicaceae</taxon>
        <taxon>Actinospica</taxon>
    </lineage>
</organism>
<feature type="domain" description="ATPase AAA-type core" evidence="1">
    <location>
        <begin position="264"/>
        <end position="340"/>
    </location>
</feature>
<gene>
    <name evidence="2" type="ORF">KDL01_13660</name>
</gene>
<dbReference type="PANTHER" id="PTHR40396:SF1">
    <property type="entry name" value="ATPASE AAA-TYPE CORE DOMAIN-CONTAINING PROTEIN"/>
    <property type="match status" value="1"/>
</dbReference>
<keyword evidence="3" id="KW-1185">Reference proteome</keyword>
<dbReference type="SUPFAM" id="SSF52540">
    <property type="entry name" value="P-loop containing nucleoside triphosphate hydrolases"/>
    <property type="match status" value="1"/>
</dbReference>
<evidence type="ECO:0000313" key="3">
    <source>
        <dbReference type="Proteomes" id="UP000675781"/>
    </source>
</evidence>
<protein>
    <submittedName>
        <fullName evidence="2">ATP-binding protein</fullName>
    </submittedName>
</protein>
<evidence type="ECO:0000313" key="2">
    <source>
        <dbReference type="EMBL" id="MBR7834317.1"/>
    </source>
</evidence>
<dbReference type="AlphaFoldDB" id="A0A941EMB2"/>
<dbReference type="InterPro" id="IPR003959">
    <property type="entry name" value="ATPase_AAA_core"/>
</dbReference>
<dbReference type="InterPro" id="IPR027417">
    <property type="entry name" value="P-loop_NTPase"/>
</dbReference>
<evidence type="ECO:0000259" key="1">
    <source>
        <dbReference type="Pfam" id="PF13304"/>
    </source>
</evidence>
<dbReference type="Pfam" id="PF13304">
    <property type="entry name" value="AAA_21"/>
    <property type="match status" value="2"/>
</dbReference>
<keyword evidence="2" id="KW-0547">Nucleotide-binding</keyword>
<dbReference type="GO" id="GO:0005524">
    <property type="term" value="F:ATP binding"/>
    <property type="evidence" value="ECO:0007669"/>
    <property type="project" value="UniProtKB-KW"/>
</dbReference>
<dbReference type="Proteomes" id="UP000675781">
    <property type="component" value="Unassembled WGS sequence"/>
</dbReference>
<keyword evidence="2" id="KW-0067">ATP-binding</keyword>